<sequence length="70" mass="8072">MIDKGAQEQAEQVVENYTDKMIKLGGENIKEWYKLWIITGKHPKAEENLNAAKAELESYVAFKNQQTPDF</sequence>
<accession>A0A1F7IE24</accession>
<name>A0A1F7IE24_9BACT</name>
<reference evidence="1 2" key="1">
    <citation type="journal article" date="2016" name="Nat. Commun.">
        <title>Thousands of microbial genomes shed light on interconnected biogeochemical processes in an aquifer system.</title>
        <authorList>
            <person name="Anantharaman K."/>
            <person name="Brown C.T."/>
            <person name="Hug L.A."/>
            <person name="Sharon I."/>
            <person name="Castelle C.J."/>
            <person name="Probst A.J."/>
            <person name="Thomas B.C."/>
            <person name="Singh A."/>
            <person name="Wilkins M.J."/>
            <person name="Karaoz U."/>
            <person name="Brodie E.L."/>
            <person name="Williams K.H."/>
            <person name="Hubbard S.S."/>
            <person name="Banfield J.F."/>
        </authorList>
    </citation>
    <scope>NUCLEOTIDE SEQUENCE [LARGE SCALE GENOMIC DNA]</scope>
</reference>
<comment type="caution">
    <text evidence="1">The sequence shown here is derived from an EMBL/GenBank/DDBJ whole genome shotgun (WGS) entry which is preliminary data.</text>
</comment>
<protein>
    <submittedName>
        <fullName evidence="1">Uncharacterized protein</fullName>
    </submittedName>
</protein>
<organism evidence="1 2">
    <name type="scientific">Candidatus Roizmanbacteria bacterium RIFCSPLOWO2_01_FULL_37_12</name>
    <dbReference type="NCBI Taxonomy" id="1802056"/>
    <lineage>
        <taxon>Bacteria</taxon>
        <taxon>Candidatus Roizmaniibacteriota</taxon>
    </lineage>
</organism>
<dbReference type="STRING" id="1802056.A2954_07045"/>
<dbReference type="Proteomes" id="UP000177698">
    <property type="component" value="Unassembled WGS sequence"/>
</dbReference>
<evidence type="ECO:0000313" key="2">
    <source>
        <dbReference type="Proteomes" id="UP000177698"/>
    </source>
</evidence>
<evidence type="ECO:0000313" key="1">
    <source>
        <dbReference type="EMBL" id="OGK41609.1"/>
    </source>
</evidence>
<proteinExistence type="predicted"/>
<dbReference type="EMBL" id="MGAG01000010">
    <property type="protein sequence ID" value="OGK41609.1"/>
    <property type="molecule type" value="Genomic_DNA"/>
</dbReference>
<gene>
    <name evidence="1" type="ORF">A2954_07045</name>
</gene>
<dbReference type="AlphaFoldDB" id="A0A1F7IE24"/>